<proteinExistence type="predicted"/>
<protein>
    <recommendedName>
        <fullName evidence="8">Gram-positive cocci surface proteins LPxTG domain-containing protein</fullName>
    </recommendedName>
</protein>
<feature type="coiled-coil region" evidence="5">
    <location>
        <begin position="251"/>
        <end position="278"/>
    </location>
</feature>
<dbReference type="Proteomes" id="UP000193780">
    <property type="component" value="Unassembled WGS sequence"/>
</dbReference>
<feature type="region of interest" description="Disordered" evidence="6">
    <location>
        <begin position="114"/>
        <end position="157"/>
    </location>
</feature>
<evidence type="ECO:0000313" key="10">
    <source>
        <dbReference type="Proteomes" id="UP000193780"/>
    </source>
</evidence>
<dbReference type="PANTHER" id="PTHR18881">
    <property type="entry name" value="POLYAMINE-MODULATED FACTOR 1-BINDING PROTEIN 1-RELATED"/>
    <property type="match status" value="1"/>
</dbReference>
<dbReference type="InterPro" id="IPR019931">
    <property type="entry name" value="LPXTG_anchor"/>
</dbReference>
<dbReference type="PANTHER" id="PTHR18881:SF2">
    <property type="entry name" value="POLYAMINE-MODULATED FACTOR 1-BINDING PROTEIN 1"/>
    <property type="match status" value="1"/>
</dbReference>
<reference evidence="9 10" key="1">
    <citation type="journal article" date="2016" name="Eur. J. Clin. Microbiol. Infect. Dis.">
        <title>Whole genome sequencing as a tool for phylogenetic analysis of clinical strains of Mitis group streptococci.</title>
        <authorList>
            <person name="Rasmussen L.H."/>
            <person name="Dargis R."/>
            <person name="Hojholt K."/>
            <person name="Christensen J.J."/>
            <person name="Skovgaard O."/>
            <person name="Justesen U.S."/>
            <person name="Rosenvinge F.S."/>
            <person name="Moser C."/>
            <person name="Lukjancenko O."/>
            <person name="Rasmussen S."/>
            <person name="Nielsen X.C."/>
        </authorList>
    </citation>
    <scope>NUCLEOTIDE SEQUENCE [LARGE SCALE GENOMIC DNA]</scope>
    <source>
        <strain evidence="9 10">RH_9883_08</strain>
    </source>
</reference>
<feature type="compositionally biased region" description="Polar residues" evidence="6">
    <location>
        <begin position="146"/>
        <end position="157"/>
    </location>
</feature>
<evidence type="ECO:0000256" key="6">
    <source>
        <dbReference type="SAM" id="MobiDB-lite"/>
    </source>
</evidence>
<evidence type="ECO:0000256" key="4">
    <source>
        <dbReference type="ARBA" id="ARBA00023088"/>
    </source>
</evidence>
<evidence type="ECO:0000256" key="5">
    <source>
        <dbReference type="SAM" id="Coils"/>
    </source>
</evidence>
<dbReference type="AlphaFoldDB" id="A0A1X1J0F8"/>
<keyword evidence="5" id="KW-0175">Coiled coil</keyword>
<feature type="signal peptide" evidence="7">
    <location>
        <begin position="1"/>
        <end position="29"/>
    </location>
</feature>
<gene>
    <name evidence="9" type="ORF">B7708_03830</name>
</gene>
<feature type="coiled-coil region" evidence="5">
    <location>
        <begin position="527"/>
        <end position="655"/>
    </location>
</feature>
<comment type="caution">
    <text evidence="9">The sequence shown here is derived from an EMBL/GenBank/DDBJ whole genome shotgun (WGS) entry which is preliminary data.</text>
</comment>
<dbReference type="PROSITE" id="PS50847">
    <property type="entry name" value="GRAM_POS_ANCHORING"/>
    <property type="match status" value="1"/>
</dbReference>
<feature type="compositionally biased region" description="Basic and acidic residues" evidence="6">
    <location>
        <begin position="114"/>
        <end position="132"/>
    </location>
</feature>
<dbReference type="InterPro" id="IPR027607">
    <property type="entry name" value="Surf_Exclu_SEC10/PgrA"/>
</dbReference>
<feature type="chain" id="PRO_5012800928" description="Gram-positive cocci surface proteins LPxTG domain-containing protein" evidence="7">
    <location>
        <begin position="30"/>
        <end position="865"/>
    </location>
</feature>
<sequence length="865" mass="95336">MEMMNEVKKFMLASAIATAAVGVTTQASAEEVKPAEPISGSQQKTATQKTITETDIVISKANVEQASSVVETQEEIVKTAQNEVNDAEKVVEEATEAVTQAEKVVQEATPKNIQDAKEDVSAKEVAEKKAQEELSSAEEEQKLAENNVTDQEANVTEATRKLADKTEEVTDAEQIVAEKQAILDGTGVAGIVANAEATKRNLEMSEEAESQAREDLKLAKKADDQRASELKQAEDEVTTTEATRLVKAEKLDQATTHATNVENQYRVAKENLSKAQSILDSLTTTSITYPAGYVEALKAYFNNPTEENSNKLQEIAKKGMTAAGFSSPDGGETYYGNPNSPFKQSEVDKKTVIADVNHLSAEVQDELAIFNAHLINDFRRLMGTDDIPVLVNRDMQKVAQKATQLSTNQYGHDLDALNTVAKEVGLNQGNQGLLAENIGFQNADNVVTLADLKQQAYNNMVMMLFYDKHADWGHALNFAGLDRKSVTLQYIGVATRKTDLGLVAMHYVGTDSKTIDLLKNGFHQNVKIDTKNNLASLQERIQVARNSVAQAQDTYDTVETNRKDAQARKEQAQTEYTQAEVTAQNAVTNRNDIQNIALKTPEAEAKLKKAEANLEKAGLENKQAQEALEQLNADVQNKREALALAKDKLAEKQTEWKSLNEALTAEKEALITKQGELTRIKELVLNRQALLSEITEALKASKERVEILKNAPQLLENAKINLEAAQEVLKGKKSVLELALAKLETAKAEQRKVLEAHKELLSAYRDYLEAQLEIERQEKLAAQKASIELAGGHPIPVFQNGKIVKYVQEQVEKQASEVKNPVYQAPAATYELPKTGEKTSSLWFLGMVTMSLLSLLKIKREFKEN</sequence>
<evidence type="ECO:0000256" key="7">
    <source>
        <dbReference type="SAM" id="SignalP"/>
    </source>
</evidence>
<dbReference type="RefSeq" id="WP_084973878.1">
    <property type="nucleotide sequence ID" value="NZ_NCUX01000030.1"/>
</dbReference>
<feature type="compositionally biased region" description="Basic and acidic residues" evidence="6">
    <location>
        <begin position="210"/>
        <end position="234"/>
    </location>
</feature>
<dbReference type="EMBL" id="NCUX01000030">
    <property type="protein sequence ID" value="ORO78878.1"/>
    <property type="molecule type" value="Genomic_DNA"/>
</dbReference>
<feature type="domain" description="Gram-positive cocci surface proteins LPxTG" evidence="8">
    <location>
        <begin position="832"/>
        <end position="865"/>
    </location>
</feature>
<keyword evidence="2" id="KW-0964">Secreted</keyword>
<evidence type="ECO:0000256" key="2">
    <source>
        <dbReference type="ARBA" id="ARBA00022525"/>
    </source>
</evidence>
<dbReference type="InterPro" id="IPR037391">
    <property type="entry name" value="PMF1-bd"/>
</dbReference>
<keyword evidence="1" id="KW-0134">Cell wall</keyword>
<evidence type="ECO:0000259" key="8">
    <source>
        <dbReference type="PROSITE" id="PS50847"/>
    </source>
</evidence>
<feature type="coiled-coil region" evidence="5">
    <location>
        <begin position="691"/>
        <end position="760"/>
    </location>
</feature>
<name>A0A1X1J0F8_STROR</name>
<evidence type="ECO:0000256" key="3">
    <source>
        <dbReference type="ARBA" id="ARBA00022729"/>
    </source>
</evidence>
<dbReference type="NCBIfam" id="TIGR01167">
    <property type="entry name" value="LPXTG_anchor"/>
    <property type="match status" value="1"/>
</dbReference>
<keyword evidence="4" id="KW-0572">Peptidoglycan-anchor</keyword>
<dbReference type="NCBIfam" id="TIGR04320">
    <property type="entry name" value="Surf_Exclu_PgrA"/>
    <property type="match status" value="1"/>
</dbReference>
<keyword evidence="3 7" id="KW-0732">Signal</keyword>
<organism evidence="9 10">
    <name type="scientific">Streptococcus oralis subsp. dentisani</name>
    <dbReference type="NCBI Taxonomy" id="1458253"/>
    <lineage>
        <taxon>Bacteria</taxon>
        <taxon>Bacillati</taxon>
        <taxon>Bacillota</taxon>
        <taxon>Bacilli</taxon>
        <taxon>Lactobacillales</taxon>
        <taxon>Streptococcaceae</taxon>
        <taxon>Streptococcus</taxon>
    </lineage>
</organism>
<evidence type="ECO:0000256" key="1">
    <source>
        <dbReference type="ARBA" id="ARBA00022512"/>
    </source>
</evidence>
<accession>A0A1X1J0F8</accession>
<feature type="region of interest" description="Disordered" evidence="6">
    <location>
        <begin position="202"/>
        <end position="238"/>
    </location>
</feature>
<evidence type="ECO:0000313" key="9">
    <source>
        <dbReference type="EMBL" id="ORO78878.1"/>
    </source>
</evidence>